<dbReference type="AlphaFoldDB" id="A0A4R4ELW8"/>
<evidence type="ECO:0000313" key="3">
    <source>
        <dbReference type="Proteomes" id="UP000295418"/>
    </source>
</evidence>
<reference evidence="2 3" key="1">
    <citation type="submission" date="2019-03" db="EMBL/GenBank/DDBJ databases">
        <authorList>
            <person name="Kim M.K.M."/>
        </authorList>
    </citation>
    <scope>NUCLEOTIDE SEQUENCE [LARGE SCALE GENOMIC DNA]</scope>
    <source>
        <strain evidence="2 3">18JY21-1</strain>
    </source>
</reference>
<name>A0A4R4ELW8_9BACL</name>
<keyword evidence="1" id="KW-0472">Membrane</keyword>
<dbReference type="RefSeq" id="WP_132417013.1">
    <property type="nucleotide sequence ID" value="NZ_SKFG01000003.1"/>
</dbReference>
<dbReference type="OrthoDB" id="2653014at2"/>
<proteinExistence type="predicted"/>
<comment type="caution">
    <text evidence="2">The sequence shown here is derived from an EMBL/GenBank/DDBJ whole genome shotgun (WGS) entry which is preliminary data.</text>
</comment>
<feature type="transmembrane region" description="Helical" evidence="1">
    <location>
        <begin position="12"/>
        <end position="39"/>
    </location>
</feature>
<evidence type="ECO:0000313" key="2">
    <source>
        <dbReference type="EMBL" id="TCZ79355.1"/>
    </source>
</evidence>
<gene>
    <name evidence="2" type="ORF">E0485_05705</name>
</gene>
<dbReference type="EMBL" id="SKFG01000003">
    <property type="protein sequence ID" value="TCZ79355.1"/>
    <property type="molecule type" value="Genomic_DNA"/>
</dbReference>
<accession>A0A4R4ELW8</accession>
<keyword evidence="1" id="KW-0812">Transmembrane</keyword>
<organism evidence="2 3">
    <name type="scientific">Paenibacillus albiflavus</name>
    <dbReference type="NCBI Taxonomy" id="2545760"/>
    <lineage>
        <taxon>Bacteria</taxon>
        <taxon>Bacillati</taxon>
        <taxon>Bacillota</taxon>
        <taxon>Bacilli</taxon>
        <taxon>Bacillales</taxon>
        <taxon>Paenibacillaceae</taxon>
        <taxon>Paenibacillus</taxon>
    </lineage>
</organism>
<dbReference type="Proteomes" id="UP000295418">
    <property type="component" value="Unassembled WGS sequence"/>
</dbReference>
<protein>
    <submittedName>
        <fullName evidence="2">Uncharacterized protein</fullName>
    </submittedName>
</protein>
<sequence length="59" mass="6586">MELGAAAGMTFGIFPILIFLFYLALAGLTVYCLILFIMLARRGVKALDLYIDEKTNKIQ</sequence>
<keyword evidence="3" id="KW-1185">Reference proteome</keyword>
<evidence type="ECO:0000256" key="1">
    <source>
        <dbReference type="SAM" id="Phobius"/>
    </source>
</evidence>
<keyword evidence="1" id="KW-1133">Transmembrane helix</keyword>